<keyword evidence="3" id="KW-1185">Reference proteome</keyword>
<dbReference type="RefSeq" id="YP_009626513.1">
    <property type="nucleotide sequence ID" value="NC_042139.2"/>
</dbReference>
<dbReference type="Proteomes" id="UP000226097">
    <property type="component" value="Segment"/>
</dbReference>
<proteinExistence type="predicted"/>
<accession>A0A220NQN1</accession>
<feature type="region of interest" description="Disordered" evidence="1">
    <location>
        <begin position="55"/>
        <end position="78"/>
    </location>
</feature>
<evidence type="ECO:0000313" key="3">
    <source>
        <dbReference type="Proteomes" id="UP000226097"/>
    </source>
</evidence>
<evidence type="ECO:0000313" key="2">
    <source>
        <dbReference type="EMBL" id="ASJ78960.1"/>
    </source>
</evidence>
<evidence type="ECO:0000256" key="1">
    <source>
        <dbReference type="SAM" id="MobiDB-lite"/>
    </source>
</evidence>
<dbReference type="KEGG" id="vg:40104381"/>
<reference evidence="2" key="1">
    <citation type="submission" date="2017-06" db="EMBL/GenBank/DDBJ databases">
        <authorList>
            <person name="Guerrero Bustamante C.A."/>
            <person name="Bowman C.A."/>
            <person name="Russell D.A."/>
            <person name="Pope W.A."/>
            <person name="Jacobs-Sera D."/>
            <person name="Hatfull G.F."/>
        </authorList>
    </citation>
    <scope>NUCLEOTIDE SEQUENCE [LARGE SCALE GENOMIC DNA]</scope>
</reference>
<dbReference type="EMBL" id="MF197383">
    <property type="protein sequence ID" value="ASJ78960.1"/>
    <property type="molecule type" value="Genomic_DNA"/>
</dbReference>
<name>A0A220NQN1_9CAUD</name>
<protein>
    <submittedName>
        <fullName evidence="2">Uncharacterized protein</fullName>
    </submittedName>
</protein>
<feature type="compositionally biased region" description="Polar residues" evidence="1">
    <location>
        <begin position="69"/>
        <end position="78"/>
    </location>
</feature>
<sequence>MGMYGRCEQCGERVEMKASGPSARYCSARCRQRAYRARCKKQLPARMRELPRWTAAAGKRPVTTDGAPASSTDAQTWTSHEEVVGGPHGVMLGGGLACIDLDHCLSARGKLAPWAREIIDAVPGAVVERSVSKRGIHIFGLLPEAPGRRRGRAEVYSRARFIRTTEDIYRVGKIIDLQPAVTKLNSLERRGEIPT</sequence>
<gene>
    <name evidence="2" type="primary">1</name>
    <name evidence="2" type="ORF">PBI_POUSHOU_1</name>
</gene>
<organism evidence="2 3">
    <name type="scientific">Corynebacterium phage Poushou</name>
    <dbReference type="NCBI Taxonomy" id="2015851"/>
    <lineage>
        <taxon>Viruses</taxon>
        <taxon>Duplodnaviria</taxon>
        <taxon>Heunggongvirae</taxon>
        <taxon>Uroviricota</taxon>
        <taxon>Caudoviricetes</taxon>
        <taxon>Poushouvirus</taxon>
        <taxon>Poushouvirus Poushou</taxon>
    </lineage>
</organism>
<dbReference type="OrthoDB" id="13160at10239"/>
<dbReference type="GeneID" id="40104381"/>